<accession>A0A8J5G300</accession>
<protein>
    <submittedName>
        <fullName evidence="2">Uncharacterized protein</fullName>
    </submittedName>
</protein>
<dbReference type="EMBL" id="JACMSC010000012">
    <property type="protein sequence ID" value="KAG6497039.1"/>
    <property type="molecule type" value="Genomic_DNA"/>
</dbReference>
<dbReference type="PANTHER" id="PTHR43943:SF2">
    <property type="entry name" value="DEHYDROGENASE_REDUCTASE 4"/>
    <property type="match status" value="1"/>
</dbReference>
<evidence type="ECO:0000256" key="1">
    <source>
        <dbReference type="ARBA" id="ARBA00006484"/>
    </source>
</evidence>
<dbReference type="AlphaFoldDB" id="A0A8J5G300"/>
<name>A0A8J5G300_ZINOF</name>
<gene>
    <name evidence="2" type="ORF">ZIOFF_044924</name>
</gene>
<comment type="caution">
    <text evidence="2">The sequence shown here is derived from an EMBL/GenBank/DDBJ whole genome shotgun (WGS) entry which is preliminary data.</text>
</comment>
<proteinExistence type="inferred from homology"/>
<organism evidence="2 3">
    <name type="scientific">Zingiber officinale</name>
    <name type="common">Ginger</name>
    <name type="synonym">Amomum zingiber</name>
    <dbReference type="NCBI Taxonomy" id="94328"/>
    <lineage>
        <taxon>Eukaryota</taxon>
        <taxon>Viridiplantae</taxon>
        <taxon>Streptophyta</taxon>
        <taxon>Embryophyta</taxon>
        <taxon>Tracheophyta</taxon>
        <taxon>Spermatophyta</taxon>
        <taxon>Magnoliopsida</taxon>
        <taxon>Liliopsida</taxon>
        <taxon>Zingiberales</taxon>
        <taxon>Zingiberaceae</taxon>
        <taxon>Zingiber</taxon>
    </lineage>
</organism>
<keyword evidence="3" id="KW-1185">Reference proteome</keyword>
<dbReference type="Proteomes" id="UP000734854">
    <property type="component" value="Unassembled WGS sequence"/>
</dbReference>
<evidence type="ECO:0000313" key="3">
    <source>
        <dbReference type="Proteomes" id="UP000734854"/>
    </source>
</evidence>
<dbReference type="PANTHER" id="PTHR43943">
    <property type="entry name" value="DEHYDROGENASE/REDUCTASE (SDR FAMILY) MEMBER 4"/>
    <property type="match status" value="1"/>
</dbReference>
<reference evidence="2 3" key="1">
    <citation type="submission" date="2020-08" db="EMBL/GenBank/DDBJ databases">
        <title>Plant Genome Project.</title>
        <authorList>
            <person name="Zhang R.-G."/>
        </authorList>
    </citation>
    <scope>NUCLEOTIDE SEQUENCE [LARGE SCALE GENOMIC DNA]</scope>
    <source>
        <tissue evidence="2">Rhizome</tissue>
    </source>
</reference>
<sequence length="166" mass="18067">MGLEGGTVVVSSRKQVCFAPLLYGYNFFVFGKLLFSHRSAFPRLGEQNNVDEAVEKLRSKGIEVIGAVCHVSNPQHRKDLMEKTVQVRVPFRKAMGRSRLSGSFSCGTIEVGLVDSRIIGKVEFSCELGEKEVPGVFSVPSPGASNEACAGMVNSSILLPRTFLLE</sequence>
<comment type="similarity">
    <text evidence="1">Belongs to the short-chain dehydrogenases/reductases (SDR) family.</text>
</comment>
<evidence type="ECO:0000313" key="2">
    <source>
        <dbReference type="EMBL" id="KAG6497039.1"/>
    </source>
</evidence>